<dbReference type="EMBL" id="JADIKG010000011">
    <property type="protein sequence ID" value="MFK2873432.1"/>
    <property type="molecule type" value="Genomic_DNA"/>
</dbReference>
<dbReference type="InterPro" id="IPR013538">
    <property type="entry name" value="ASHA1/2-like_C"/>
</dbReference>
<dbReference type="Proteomes" id="UP001620405">
    <property type="component" value="Unassembled WGS sequence"/>
</dbReference>
<gene>
    <name evidence="3" type="ORF">ISP13_07790</name>
</gene>
<evidence type="ECO:0000259" key="2">
    <source>
        <dbReference type="Pfam" id="PF08327"/>
    </source>
</evidence>
<organism evidence="3 4">
    <name type="scientific">Dyella lipolytica</name>
    <dbReference type="NCBI Taxonomy" id="1867835"/>
    <lineage>
        <taxon>Bacteria</taxon>
        <taxon>Pseudomonadati</taxon>
        <taxon>Pseudomonadota</taxon>
        <taxon>Gammaproteobacteria</taxon>
        <taxon>Lysobacterales</taxon>
        <taxon>Rhodanobacteraceae</taxon>
        <taxon>Dyella</taxon>
    </lineage>
</organism>
<reference evidence="3 4" key="1">
    <citation type="submission" date="2020-10" db="EMBL/GenBank/DDBJ databases">
        <title>Phylogeny of dyella-like bacteria.</title>
        <authorList>
            <person name="Fu J."/>
        </authorList>
    </citation>
    <scope>NUCLEOTIDE SEQUENCE [LARGE SCALE GENOMIC DNA]</scope>
    <source>
        <strain evidence="3 4">DHOB07</strain>
    </source>
</reference>
<feature type="domain" description="Activator of Hsp90 ATPase homologue 1/2-like C-terminal" evidence="2">
    <location>
        <begin position="24"/>
        <end position="138"/>
    </location>
</feature>
<dbReference type="Pfam" id="PF08327">
    <property type="entry name" value="AHSA1"/>
    <property type="match status" value="1"/>
</dbReference>
<comment type="caution">
    <text evidence="3">The sequence shown here is derived from an EMBL/GenBank/DDBJ whole genome shotgun (WGS) entry which is preliminary data.</text>
</comment>
<dbReference type="Gene3D" id="3.30.530.20">
    <property type="match status" value="1"/>
</dbReference>
<evidence type="ECO:0000256" key="1">
    <source>
        <dbReference type="ARBA" id="ARBA00006817"/>
    </source>
</evidence>
<comment type="similarity">
    <text evidence="1">Belongs to the AHA1 family.</text>
</comment>
<evidence type="ECO:0000313" key="3">
    <source>
        <dbReference type="EMBL" id="MFK2873432.1"/>
    </source>
</evidence>
<protein>
    <submittedName>
        <fullName evidence="3">SRPBCC domain-containing protein</fullName>
    </submittedName>
</protein>
<evidence type="ECO:0000313" key="4">
    <source>
        <dbReference type="Proteomes" id="UP001620405"/>
    </source>
</evidence>
<dbReference type="SUPFAM" id="SSF55961">
    <property type="entry name" value="Bet v1-like"/>
    <property type="match status" value="1"/>
</dbReference>
<keyword evidence="4" id="KW-1185">Reference proteome</keyword>
<accession>A0ABW8ITY0</accession>
<dbReference type="InterPro" id="IPR023393">
    <property type="entry name" value="START-like_dom_sf"/>
</dbReference>
<proteinExistence type="inferred from homology"/>
<sequence>MQQKPATAANQARTSLHYDIDFKSSPQRIYEALLDAKQFAAFSGLPAEIEPKPGGAFSLFGGQIVGRHIELIANQRIVQAWRPTHWDAGVYSIVRFELKPRGSESSLAFDHTGFPAGEFDHLDWGWHHHYWEPLKKFLA</sequence>
<dbReference type="CDD" id="cd08892">
    <property type="entry name" value="SRPBCC_Aha1"/>
    <property type="match status" value="1"/>
</dbReference>
<name>A0ABW8ITY0_9GAMM</name>